<dbReference type="AlphaFoldDB" id="A0A975ZQ32"/>
<sequence>MKGTRPEQAILTRDTDMSKTDETRRVIESMVDGLNDHRIDDIGAFFAEGFRWMGNQGCGTKQGLKAFQDNWQRPFQAAFSDKVCIDEARLYMGEWAAAFGRQEATHTGTFLGIAPTGKRVEIRYMDFWKVEDGKITDNWVNVDFAHVAAQLGVDLFNGQGWEAYDRGEREAPRPETETTASRA</sequence>
<keyword evidence="3" id="KW-1185">Reference proteome</keyword>
<accession>A0A975ZQ32</accession>
<dbReference type="Proteomes" id="UP000182932">
    <property type="component" value="Unassembled WGS sequence"/>
</dbReference>
<dbReference type="EMBL" id="FNYY01000018">
    <property type="protein sequence ID" value="SEK00649.1"/>
    <property type="molecule type" value="Genomic_DNA"/>
</dbReference>
<protein>
    <submittedName>
        <fullName evidence="2">Predicted ester cyclase</fullName>
    </submittedName>
</protein>
<reference evidence="2 3" key="1">
    <citation type="submission" date="2016-10" db="EMBL/GenBank/DDBJ databases">
        <authorList>
            <person name="Varghese N."/>
            <person name="Submissions S."/>
        </authorList>
    </citation>
    <scope>NUCLEOTIDE SEQUENCE [LARGE SCALE GENOMIC DNA]</scope>
    <source>
        <strain evidence="2 3">FF3</strain>
    </source>
</reference>
<dbReference type="GO" id="GO:0030638">
    <property type="term" value="P:polyketide metabolic process"/>
    <property type="evidence" value="ECO:0007669"/>
    <property type="project" value="InterPro"/>
</dbReference>
<dbReference type="SUPFAM" id="SSF54427">
    <property type="entry name" value="NTF2-like"/>
    <property type="match status" value="1"/>
</dbReference>
<dbReference type="GeneID" id="80820115"/>
<evidence type="ECO:0000256" key="1">
    <source>
        <dbReference type="SAM" id="MobiDB-lite"/>
    </source>
</evidence>
<organism evidence="2 3">
    <name type="scientific">Marinovum algicola</name>
    <dbReference type="NCBI Taxonomy" id="42444"/>
    <lineage>
        <taxon>Bacteria</taxon>
        <taxon>Pseudomonadati</taxon>
        <taxon>Pseudomonadota</taxon>
        <taxon>Alphaproteobacteria</taxon>
        <taxon>Rhodobacterales</taxon>
        <taxon>Roseobacteraceae</taxon>
        <taxon>Marinovum</taxon>
    </lineage>
</organism>
<gene>
    <name evidence="2" type="ORF">SAMN04487940_1182</name>
</gene>
<dbReference type="InterPro" id="IPR032710">
    <property type="entry name" value="NTF2-like_dom_sf"/>
</dbReference>
<evidence type="ECO:0000313" key="2">
    <source>
        <dbReference type="EMBL" id="SEK00649.1"/>
    </source>
</evidence>
<evidence type="ECO:0000313" key="3">
    <source>
        <dbReference type="Proteomes" id="UP000182932"/>
    </source>
</evidence>
<name>A0A975ZQ32_9RHOB</name>
<dbReference type="InterPro" id="IPR009959">
    <property type="entry name" value="Cyclase_SnoaL-like"/>
</dbReference>
<dbReference type="Gene3D" id="3.10.450.50">
    <property type="match status" value="1"/>
</dbReference>
<dbReference type="Pfam" id="PF07366">
    <property type="entry name" value="SnoaL"/>
    <property type="match status" value="1"/>
</dbReference>
<feature type="region of interest" description="Disordered" evidence="1">
    <location>
        <begin position="164"/>
        <end position="183"/>
    </location>
</feature>
<proteinExistence type="predicted"/>
<feature type="compositionally biased region" description="Basic and acidic residues" evidence="1">
    <location>
        <begin position="164"/>
        <end position="176"/>
    </location>
</feature>
<comment type="caution">
    <text evidence="2">The sequence shown here is derived from an EMBL/GenBank/DDBJ whole genome shotgun (WGS) entry which is preliminary data.</text>
</comment>
<dbReference type="RefSeq" id="WP_074838262.1">
    <property type="nucleotide sequence ID" value="NZ_CATLQZ010000020.1"/>
</dbReference>
<dbReference type="PANTHER" id="PTHR38436:SF1">
    <property type="entry name" value="ESTER CYCLASE"/>
    <property type="match status" value="1"/>
</dbReference>
<dbReference type="PANTHER" id="PTHR38436">
    <property type="entry name" value="POLYKETIDE CYCLASE SNOAL-LIKE DOMAIN"/>
    <property type="match status" value="1"/>
</dbReference>